<evidence type="ECO:0000313" key="4">
    <source>
        <dbReference type="Proteomes" id="UP001296943"/>
    </source>
</evidence>
<dbReference type="GO" id="GO:0005840">
    <property type="term" value="C:ribosome"/>
    <property type="evidence" value="ECO:0007669"/>
    <property type="project" value="UniProtKB-KW"/>
</dbReference>
<dbReference type="Pfam" id="PF08443">
    <property type="entry name" value="RimK"/>
    <property type="match status" value="1"/>
</dbReference>
<dbReference type="Proteomes" id="UP001296943">
    <property type="component" value="Unassembled WGS sequence"/>
</dbReference>
<name>A0ABS2N2F6_9BACI</name>
<feature type="domain" description="ATP-grasp" evidence="2">
    <location>
        <begin position="75"/>
        <end position="256"/>
    </location>
</feature>
<keyword evidence="4" id="KW-1185">Reference proteome</keyword>
<dbReference type="InterPro" id="IPR011761">
    <property type="entry name" value="ATP-grasp"/>
</dbReference>
<reference evidence="3 4" key="1">
    <citation type="submission" date="2021-01" db="EMBL/GenBank/DDBJ databases">
        <title>Genomic Encyclopedia of Type Strains, Phase IV (KMG-IV): sequencing the most valuable type-strain genomes for metagenomic binning, comparative biology and taxonomic classification.</title>
        <authorList>
            <person name="Goeker M."/>
        </authorList>
    </citation>
    <scope>NUCLEOTIDE SEQUENCE [LARGE SCALE GENOMIC DNA]</scope>
    <source>
        <strain evidence="3 4">DSM 23711</strain>
    </source>
</reference>
<dbReference type="Gene3D" id="3.30.470.20">
    <property type="entry name" value="ATP-grasp fold, B domain"/>
    <property type="match status" value="1"/>
</dbReference>
<evidence type="ECO:0000313" key="3">
    <source>
        <dbReference type="EMBL" id="MBM7572316.1"/>
    </source>
</evidence>
<keyword evidence="3" id="KW-0436">Ligase</keyword>
<gene>
    <name evidence="3" type="ORF">JOC48_002819</name>
</gene>
<dbReference type="PANTHER" id="PTHR21621:SF0">
    <property type="entry name" value="BETA-CITRYLGLUTAMATE SYNTHASE B-RELATED"/>
    <property type="match status" value="1"/>
</dbReference>
<proteinExistence type="predicted"/>
<dbReference type="SUPFAM" id="SSF56059">
    <property type="entry name" value="Glutathione synthetase ATP-binding domain-like"/>
    <property type="match status" value="1"/>
</dbReference>
<dbReference type="InterPro" id="IPR013651">
    <property type="entry name" value="ATP-grasp_RimK-type"/>
</dbReference>
<keyword evidence="1" id="KW-0067">ATP-binding</keyword>
<keyword evidence="1" id="KW-0547">Nucleotide-binding</keyword>
<dbReference type="PANTHER" id="PTHR21621">
    <property type="entry name" value="RIBOSOMAL PROTEIN S6 MODIFICATION PROTEIN"/>
    <property type="match status" value="1"/>
</dbReference>
<dbReference type="EMBL" id="JAFBDR010000016">
    <property type="protein sequence ID" value="MBM7572316.1"/>
    <property type="molecule type" value="Genomic_DNA"/>
</dbReference>
<accession>A0ABS2N2F6</accession>
<keyword evidence="3" id="KW-0687">Ribonucleoprotein</keyword>
<dbReference type="RefSeq" id="WP_204500632.1">
    <property type="nucleotide sequence ID" value="NZ_JAFBDR010000016.1"/>
</dbReference>
<organism evidence="3 4">
    <name type="scientific">Aquibacillus albus</name>
    <dbReference type="NCBI Taxonomy" id="1168171"/>
    <lineage>
        <taxon>Bacteria</taxon>
        <taxon>Bacillati</taxon>
        <taxon>Bacillota</taxon>
        <taxon>Bacilli</taxon>
        <taxon>Bacillales</taxon>
        <taxon>Bacillaceae</taxon>
        <taxon>Aquibacillus</taxon>
    </lineage>
</organism>
<dbReference type="PROSITE" id="PS50975">
    <property type="entry name" value="ATP_GRASP"/>
    <property type="match status" value="1"/>
</dbReference>
<dbReference type="EC" id="6.3.2.-" evidence="3"/>
<comment type="caution">
    <text evidence="3">The sequence shown here is derived from an EMBL/GenBank/DDBJ whole genome shotgun (WGS) entry which is preliminary data.</text>
</comment>
<evidence type="ECO:0000259" key="2">
    <source>
        <dbReference type="PROSITE" id="PS50975"/>
    </source>
</evidence>
<evidence type="ECO:0000256" key="1">
    <source>
        <dbReference type="PROSITE-ProRule" id="PRU00409"/>
    </source>
</evidence>
<dbReference type="GO" id="GO:0016874">
    <property type="term" value="F:ligase activity"/>
    <property type="evidence" value="ECO:0007669"/>
    <property type="project" value="UniProtKB-KW"/>
</dbReference>
<keyword evidence="3" id="KW-0689">Ribosomal protein</keyword>
<protein>
    <submittedName>
        <fullName evidence="3">Ribosomal protein S6--L-glutamate ligase</fullName>
        <ecNumber evidence="3">6.3.2.-</ecNumber>
    </submittedName>
</protein>
<sequence>MNLVTFNPYRTIGIPGIKYVKPEQSFREIDTLRNADALLFPETWQTTFLTYGLKKPIFPSIESIQLGFSKVEMTRALWTICPDHVAYTEILANTEQNRVHVLDTFPYPFVAKESRNSMGKGVFLINCKDDFNHYATHSDVLYVQEYLPNEDKDLRVCIIGDKIVTAYWRTASQGSFLHNISQGGQLCFDFIPEDACELVLKVARALNINHAGFDILYSNGKPYILEFNILFGNQGIREQGISLEREIYDYLLKTINPPKPTAPLTPLKGIS</sequence>